<organism evidence="2 3">
    <name type="scientific">Magallana gigas</name>
    <name type="common">Pacific oyster</name>
    <name type="synonym">Crassostrea gigas</name>
    <dbReference type="NCBI Taxonomy" id="29159"/>
    <lineage>
        <taxon>Eukaryota</taxon>
        <taxon>Metazoa</taxon>
        <taxon>Spiralia</taxon>
        <taxon>Lophotrochozoa</taxon>
        <taxon>Mollusca</taxon>
        <taxon>Bivalvia</taxon>
        <taxon>Autobranchia</taxon>
        <taxon>Pteriomorphia</taxon>
        <taxon>Ostreida</taxon>
        <taxon>Ostreoidea</taxon>
        <taxon>Ostreidae</taxon>
        <taxon>Magallana</taxon>
    </lineage>
</organism>
<dbReference type="PANTHER" id="PTHR22684">
    <property type="entry name" value="NULP1-RELATED"/>
    <property type="match status" value="1"/>
</dbReference>
<feature type="region of interest" description="Disordered" evidence="1">
    <location>
        <begin position="1"/>
        <end position="109"/>
    </location>
</feature>
<dbReference type="OMA" id="IWGKMPP"/>
<feature type="compositionally biased region" description="Acidic residues" evidence="1">
    <location>
        <begin position="635"/>
        <end position="649"/>
    </location>
</feature>
<evidence type="ECO:0000256" key="1">
    <source>
        <dbReference type="SAM" id="MobiDB-lite"/>
    </source>
</evidence>
<name>A0A8W8KFJ2_MAGGI</name>
<proteinExistence type="predicted"/>
<feature type="region of interest" description="Disordered" evidence="1">
    <location>
        <begin position="625"/>
        <end position="649"/>
    </location>
</feature>
<feature type="compositionally biased region" description="Basic residues" evidence="1">
    <location>
        <begin position="1"/>
        <end position="10"/>
    </location>
</feature>
<accession>A0A8W8KFJ2</accession>
<dbReference type="GO" id="GO:1990112">
    <property type="term" value="C:RQC complex"/>
    <property type="evidence" value="ECO:0007669"/>
    <property type="project" value="TreeGrafter"/>
</dbReference>
<dbReference type="Pfam" id="PF04910">
    <property type="entry name" value="Tcf25"/>
    <property type="match status" value="1"/>
</dbReference>
<feature type="compositionally biased region" description="Acidic residues" evidence="1">
    <location>
        <begin position="24"/>
        <end position="33"/>
    </location>
</feature>
<protein>
    <recommendedName>
        <fullName evidence="4">Transcription factor 25</fullName>
    </recommendedName>
</protein>
<dbReference type="OrthoDB" id="205993at2759"/>
<evidence type="ECO:0000313" key="2">
    <source>
        <dbReference type="EnsemblMetazoa" id="G22944.8:cds"/>
    </source>
</evidence>
<dbReference type="AlphaFoldDB" id="A0A8W8KFJ2"/>
<dbReference type="Proteomes" id="UP000005408">
    <property type="component" value="Unassembled WGS sequence"/>
</dbReference>
<dbReference type="EnsemblMetazoa" id="G22944.8">
    <property type="protein sequence ID" value="G22944.8:cds"/>
    <property type="gene ID" value="G22944"/>
</dbReference>
<dbReference type="PANTHER" id="PTHR22684:SF0">
    <property type="entry name" value="RIBOSOME QUALITY CONTROL COMPLEX SUBUNIT TCF25"/>
    <property type="match status" value="1"/>
</dbReference>
<sequence>MSSRALRKLHGNQDLDIIKNGQNTDEEEEEENESLVTSKKKNRKPINPFLLLGEEEEENHNEENNEENATAPDQTSKPEVQEGATNKKKKKKKRKKKKSAEKEVDNEDDEIEASIKEVNRILENSGHGAESLIMRVDTVNDSQKALLMVEHKNLNPDNELKRIFGSRVVQAESSRRRQRNMPMRRRTSWLATPKDTWPHIGKTGLSMSLKETQGNVNYFVFEHNHQYQQVQFKFYDAVESLNPQNIMDIIRTYPYHVDALIQMSEVFRMSEDMQTAADLIERALFSFEMSFHSLFSLTTGNCRLDFKLAENRPFYLGLFKHLVNVGQRGCYRTALEFCKLLLSFDPDNDPMCVLLMIDFYALRASEYSFLIRMFQEWEDHRNLSQLPNFAFSVPLAMFLQEEKNESGDTTEADEKLQQALIMFPGLLMPLLDKCSINPDSEVSSHAYFGDKMQYSQTAALKQLIGLYIGRCHACWKQPEVVQWLERNVKEVMKRVDRKDSFVEECSKKRQVRYQGTPRNILRHILISEIKDATTALPPDVANTTVLSYDPLPPLDSIAAYQRPDRQRTPQEGNTLALFLRSLLPNFNPNDPPARNEGAVGGEEGNNLRQGVNVLMEAMRDLLANIRPMDPPVENQGEEDQEEREEGEWD</sequence>
<feature type="compositionally biased region" description="Basic residues" evidence="1">
    <location>
        <begin position="86"/>
        <end position="99"/>
    </location>
</feature>
<reference evidence="2" key="1">
    <citation type="submission" date="2022-08" db="UniProtKB">
        <authorList>
            <consortium name="EnsemblMetazoa"/>
        </authorList>
    </citation>
    <scope>IDENTIFICATION</scope>
    <source>
        <strain evidence="2">05x7-T-G4-1.051#20</strain>
    </source>
</reference>
<feature type="compositionally biased region" description="Acidic residues" evidence="1">
    <location>
        <begin position="53"/>
        <end position="66"/>
    </location>
</feature>
<dbReference type="InterPro" id="IPR006994">
    <property type="entry name" value="TCF25/Rqc1"/>
</dbReference>
<evidence type="ECO:0008006" key="4">
    <source>
        <dbReference type="Google" id="ProtNLM"/>
    </source>
</evidence>
<keyword evidence="3" id="KW-1185">Reference proteome</keyword>
<dbReference type="EnsemblMetazoa" id="G22944.10">
    <property type="protein sequence ID" value="G22944.10:cds"/>
    <property type="gene ID" value="G22944"/>
</dbReference>
<evidence type="ECO:0000313" key="3">
    <source>
        <dbReference type="Proteomes" id="UP000005408"/>
    </source>
</evidence>